<feature type="transmembrane region" description="Helical" evidence="6">
    <location>
        <begin position="70"/>
        <end position="90"/>
    </location>
</feature>
<dbReference type="PANTHER" id="PTHR23506:SF26">
    <property type="entry name" value="MFS-TYPE TRANSPORTER SLC18B1"/>
    <property type="match status" value="1"/>
</dbReference>
<sequence>MVSTGGDRKPPATHHLAMMCASPSEMQNDPPQSTPTLASLCLITLVLNASYSTIAPILPLECDAHFISERWLAIIFLAYPFGICVASPLVSRWFECVGTIQIMVFGMVMVGLLFFGESFVFDVPSSYGKHVDGSSHDQLFWVFLLAMGQFSLGASMSAITTGYYSLATLLFTDHEVAMSCIESSLGMGYVLGAVLGSILYDEYGYQWAYRGISFVVLAMAFVTWRFLTKYFIFKNCKDRIEMDALPSVEAQEILILSTIEDQQEGSQHDGNYSKPNTIARWRSTKSQDVQDESHIDVLQLEAQEPIVNFLFIEKQQQSLHHVNHLKSNPTTFTLLKHAKITCAALTITWISAAWFFLEPILAKRLTHFDLGKRGIGIMFALSNLVYVPTAFCIQFIPKKIIHKHTMIATSILLTPIGVLLVGSNSFAFITFGIVWLGLFPTPVWIMLLPSMQEDASNLFPNQDKKRCVNDLTAGIYNLFITLGQVVGYIIGPLVNQSYGVVTTTRLVAGFIFLQLIVYCVGVGMCGGRLRWQRKARRKGRYFVRYI</sequence>
<dbReference type="SUPFAM" id="SSF103473">
    <property type="entry name" value="MFS general substrate transporter"/>
    <property type="match status" value="1"/>
</dbReference>
<organism evidence="7 8">
    <name type="scientific">Cyclotella cryptica</name>
    <dbReference type="NCBI Taxonomy" id="29204"/>
    <lineage>
        <taxon>Eukaryota</taxon>
        <taxon>Sar</taxon>
        <taxon>Stramenopiles</taxon>
        <taxon>Ochrophyta</taxon>
        <taxon>Bacillariophyta</taxon>
        <taxon>Coscinodiscophyceae</taxon>
        <taxon>Thalassiosirophycidae</taxon>
        <taxon>Stephanodiscales</taxon>
        <taxon>Stephanodiscaceae</taxon>
        <taxon>Cyclotella</taxon>
    </lineage>
</organism>
<feature type="transmembrane region" description="Helical" evidence="6">
    <location>
        <begin position="207"/>
        <end position="227"/>
    </location>
</feature>
<feature type="transmembrane region" description="Helical" evidence="6">
    <location>
        <begin position="428"/>
        <end position="447"/>
    </location>
</feature>
<dbReference type="AlphaFoldDB" id="A0ABD3PGQ6"/>
<dbReference type="InterPro" id="IPR050930">
    <property type="entry name" value="MFS_Vesicular_Transporter"/>
</dbReference>
<evidence type="ECO:0000313" key="8">
    <source>
        <dbReference type="Proteomes" id="UP001516023"/>
    </source>
</evidence>
<keyword evidence="8" id="KW-1185">Reference proteome</keyword>
<comment type="caution">
    <text evidence="7">The sequence shown here is derived from an EMBL/GenBank/DDBJ whole genome shotgun (WGS) entry which is preliminary data.</text>
</comment>
<evidence type="ECO:0000256" key="3">
    <source>
        <dbReference type="ARBA" id="ARBA00022692"/>
    </source>
</evidence>
<evidence type="ECO:0000256" key="4">
    <source>
        <dbReference type="ARBA" id="ARBA00022989"/>
    </source>
</evidence>
<feature type="transmembrane region" description="Helical" evidence="6">
    <location>
        <begin position="510"/>
        <end position="531"/>
    </location>
</feature>
<keyword evidence="2" id="KW-0813">Transport</keyword>
<keyword evidence="3 6" id="KW-0812">Transmembrane</keyword>
<feature type="transmembrane region" description="Helical" evidence="6">
    <location>
        <begin position="468"/>
        <end position="490"/>
    </location>
</feature>
<dbReference type="InterPro" id="IPR011701">
    <property type="entry name" value="MFS"/>
</dbReference>
<proteinExistence type="predicted"/>
<gene>
    <name evidence="7" type="ORF">HJC23_013787</name>
</gene>
<comment type="subcellular location">
    <subcellularLocation>
        <location evidence="1">Membrane</location>
        <topology evidence="1">Multi-pass membrane protein</topology>
    </subcellularLocation>
</comment>
<dbReference type="Pfam" id="PF07690">
    <property type="entry name" value="MFS_1"/>
    <property type="match status" value="1"/>
</dbReference>
<evidence type="ECO:0000256" key="5">
    <source>
        <dbReference type="ARBA" id="ARBA00023136"/>
    </source>
</evidence>
<dbReference type="Proteomes" id="UP001516023">
    <property type="component" value="Unassembled WGS sequence"/>
</dbReference>
<protein>
    <recommendedName>
        <fullName evidence="9">Major facilitator superfamily (MFS) profile domain-containing protein</fullName>
    </recommendedName>
</protein>
<reference evidence="7 8" key="1">
    <citation type="journal article" date="2020" name="G3 (Bethesda)">
        <title>Improved Reference Genome for Cyclotella cryptica CCMP332, a Model for Cell Wall Morphogenesis, Salinity Adaptation, and Lipid Production in Diatoms (Bacillariophyta).</title>
        <authorList>
            <person name="Roberts W.R."/>
            <person name="Downey K.M."/>
            <person name="Ruck E.C."/>
            <person name="Traller J.C."/>
            <person name="Alverson A.J."/>
        </authorList>
    </citation>
    <scope>NUCLEOTIDE SEQUENCE [LARGE SCALE GENOMIC DNA]</scope>
    <source>
        <strain evidence="7 8">CCMP332</strain>
    </source>
</reference>
<feature type="transmembrane region" description="Helical" evidence="6">
    <location>
        <begin position="102"/>
        <end position="121"/>
    </location>
</feature>
<feature type="transmembrane region" description="Helical" evidence="6">
    <location>
        <begin position="176"/>
        <end position="195"/>
    </location>
</feature>
<evidence type="ECO:0000256" key="2">
    <source>
        <dbReference type="ARBA" id="ARBA00022448"/>
    </source>
</evidence>
<dbReference type="GO" id="GO:0016020">
    <property type="term" value="C:membrane"/>
    <property type="evidence" value="ECO:0007669"/>
    <property type="project" value="UniProtKB-SubCell"/>
</dbReference>
<accession>A0ABD3PGQ6</accession>
<dbReference type="EMBL" id="JABMIG020000186">
    <property type="protein sequence ID" value="KAL3786866.1"/>
    <property type="molecule type" value="Genomic_DNA"/>
</dbReference>
<evidence type="ECO:0008006" key="9">
    <source>
        <dbReference type="Google" id="ProtNLM"/>
    </source>
</evidence>
<feature type="transmembrane region" description="Helical" evidence="6">
    <location>
        <begin position="340"/>
        <end position="362"/>
    </location>
</feature>
<dbReference type="InterPro" id="IPR036259">
    <property type="entry name" value="MFS_trans_sf"/>
</dbReference>
<evidence type="ECO:0000256" key="6">
    <source>
        <dbReference type="SAM" id="Phobius"/>
    </source>
</evidence>
<feature type="transmembrane region" description="Helical" evidence="6">
    <location>
        <begin position="141"/>
        <end position="164"/>
    </location>
</feature>
<keyword evidence="4 6" id="KW-1133">Transmembrane helix</keyword>
<evidence type="ECO:0000256" key="1">
    <source>
        <dbReference type="ARBA" id="ARBA00004141"/>
    </source>
</evidence>
<dbReference type="Gene3D" id="1.20.1250.20">
    <property type="entry name" value="MFS general substrate transporter like domains"/>
    <property type="match status" value="1"/>
</dbReference>
<feature type="transmembrane region" description="Helical" evidence="6">
    <location>
        <begin position="405"/>
        <end position="422"/>
    </location>
</feature>
<feature type="transmembrane region" description="Helical" evidence="6">
    <location>
        <begin position="36"/>
        <end position="58"/>
    </location>
</feature>
<evidence type="ECO:0000313" key="7">
    <source>
        <dbReference type="EMBL" id="KAL3786866.1"/>
    </source>
</evidence>
<name>A0ABD3PGQ6_9STRA</name>
<dbReference type="PANTHER" id="PTHR23506">
    <property type="entry name" value="GH10249P"/>
    <property type="match status" value="1"/>
</dbReference>
<feature type="transmembrane region" description="Helical" evidence="6">
    <location>
        <begin position="374"/>
        <end position="393"/>
    </location>
</feature>
<keyword evidence="5 6" id="KW-0472">Membrane</keyword>